<sequence length="197" mass="22137">MYTLPTGARLFLTASLYMFNSASAQLLEAQYLDIYSAAANRAGNMVYFFDDNQKSNRQALQLDLNNFRVMFVGPPTLPIYNSYPNSVYTGEFIYILGGHVISTGADPIYTDGIYEFDPSTFESRFIQVANLPLRRSDSIFLLAPAMVFVPHSNRIYCFGGVELTDDLPIFLDYVFFIDLTPLRDQNVSASSLIAEPL</sequence>
<dbReference type="EMBL" id="LNIX01000009">
    <property type="protein sequence ID" value="OXA50158.1"/>
    <property type="molecule type" value="Genomic_DNA"/>
</dbReference>
<feature type="signal peptide" evidence="1">
    <location>
        <begin position="1"/>
        <end position="24"/>
    </location>
</feature>
<comment type="caution">
    <text evidence="2">The sequence shown here is derived from an EMBL/GenBank/DDBJ whole genome shotgun (WGS) entry which is preliminary data.</text>
</comment>
<dbReference type="SUPFAM" id="SSF50965">
    <property type="entry name" value="Galactose oxidase, central domain"/>
    <property type="match status" value="1"/>
</dbReference>
<evidence type="ECO:0000313" key="3">
    <source>
        <dbReference type="Proteomes" id="UP000198287"/>
    </source>
</evidence>
<organism evidence="2 3">
    <name type="scientific">Folsomia candida</name>
    <name type="common">Springtail</name>
    <dbReference type="NCBI Taxonomy" id="158441"/>
    <lineage>
        <taxon>Eukaryota</taxon>
        <taxon>Metazoa</taxon>
        <taxon>Ecdysozoa</taxon>
        <taxon>Arthropoda</taxon>
        <taxon>Hexapoda</taxon>
        <taxon>Collembola</taxon>
        <taxon>Entomobryomorpha</taxon>
        <taxon>Isotomoidea</taxon>
        <taxon>Isotomidae</taxon>
        <taxon>Proisotominae</taxon>
        <taxon>Folsomia</taxon>
    </lineage>
</organism>
<keyword evidence="1" id="KW-0732">Signal</keyword>
<name>A0A226DYQ8_FOLCA</name>
<dbReference type="Proteomes" id="UP000198287">
    <property type="component" value="Unassembled WGS sequence"/>
</dbReference>
<protein>
    <submittedName>
        <fullName evidence="2">Uncharacterized protein</fullName>
    </submittedName>
</protein>
<dbReference type="Gene3D" id="2.120.10.80">
    <property type="entry name" value="Kelch-type beta propeller"/>
    <property type="match status" value="1"/>
</dbReference>
<proteinExistence type="predicted"/>
<reference evidence="2 3" key="1">
    <citation type="submission" date="2015-12" db="EMBL/GenBank/DDBJ databases">
        <title>The genome of Folsomia candida.</title>
        <authorList>
            <person name="Faddeeva A."/>
            <person name="Derks M.F."/>
            <person name="Anvar Y."/>
            <person name="Smit S."/>
            <person name="Van Straalen N."/>
            <person name="Roelofs D."/>
        </authorList>
    </citation>
    <scope>NUCLEOTIDE SEQUENCE [LARGE SCALE GENOMIC DNA]</scope>
    <source>
        <strain evidence="2 3">VU population</strain>
        <tissue evidence="2">Whole body</tissue>
    </source>
</reference>
<dbReference type="InterPro" id="IPR015915">
    <property type="entry name" value="Kelch-typ_b-propeller"/>
</dbReference>
<dbReference type="InterPro" id="IPR011043">
    <property type="entry name" value="Gal_Oxase/kelch_b-propeller"/>
</dbReference>
<evidence type="ECO:0000256" key="1">
    <source>
        <dbReference type="SAM" id="SignalP"/>
    </source>
</evidence>
<evidence type="ECO:0000313" key="2">
    <source>
        <dbReference type="EMBL" id="OXA50158.1"/>
    </source>
</evidence>
<accession>A0A226DYQ8</accession>
<dbReference type="AlphaFoldDB" id="A0A226DYQ8"/>
<keyword evidence="3" id="KW-1185">Reference proteome</keyword>
<gene>
    <name evidence="2" type="ORF">Fcan01_15275</name>
</gene>
<feature type="chain" id="PRO_5012895113" evidence="1">
    <location>
        <begin position="25"/>
        <end position="197"/>
    </location>
</feature>